<name>E1Z7J1_CHLVA</name>
<dbReference type="PANTHER" id="PTHR42987:SF8">
    <property type="entry name" value="PROTEINASE"/>
    <property type="match status" value="1"/>
</dbReference>
<protein>
    <recommendedName>
        <fullName evidence="6">Peptidase S49 domain-containing protein</fullName>
    </recommendedName>
</protein>
<dbReference type="STRING" id="554065.E1Z7J1"/>
<dbReference type="GeneID" id="17357354"/>
<dbReference type="InterPro" id="IPR047272">
    <property type="entry name" value="S49_SppA_C"/>
</dbReference>
<dbReference type="InParanoid" id="E1Z7J1"/>
<dbReference type="SUPFAM" id="SSF52096">
    <property type="entry name" value="ClpP/crotonase"/>
    <property type="match status" value="1"/>
</dbReference>
<sequence length="479" mass="50364">MSLPALAASALLLLSAAAGVSGADGRSFAAGSQAYCLYCLGTSNRMVCVAQGSPCTYVTEPYKGGAGIADLRLCFNKTPGFNVSDEMDGGAFNCPKSLTIPTVGTYPLTSGSLELPDFSPVVDCSQGEASLAAVRLWLVALVAAAAALMNRLARWSIMGRKDFNEALITVVKLSGVLQAFTGPARAPQARRLLYLDRVEKWFARAFTKGLKPAACGSPVQSELIFGLIRRLSKSTGIPVYTFAEDVAASGGYWLMCAGDKSYALETSLVGSVGVISATFGATEAAKKLGVERRVFTAGEAKMQLDPFLPVQPDQEARLRDIMDDLHQAFKERVRGSRGERLAAGRDDELFSGRAWTGRQALKLGLVDGLGDMRSVMQEQFGEKARFLLCSEAPQPSIRDVFGLGSLLGGGSAGGGQLVGSSGSDGGGGRLQGVMHRLAAAAGGGAVGEEAAYAACRSAIEAALDEAEQRAHWERFRVHV</sequence>
<dbReference type="InterPro" id="IPR029045">
    <property type="entry name" value="ClpP/crotonase-like_dom_sf"/>
</dbReference>
<dbReference type="GO" id="GO:0006508">
    <property type="term" value="P:proteolysis"/>
    <property type="evidence" value="ECO:0007669"/>
    <property type="project" value="UniProtKB-KW"/>
</dbReference>
<dbReference type="EMBL" id="GL433838">
    <property type="protein sequence ID" value="EFN58180.1"/>
    <property type="molecule type" value="Genomic_DNA"/>
</dbReference>
<dbReference type="GO" id="GO:0008236">
    <property type="term" value="F:serine-type peptidase activity"/>
    <property type="evidence" value="ECO:0007669"/>
    <property type="project" value="UniProtKB-KW"/>
</dbReference>
<dbReference type="Gene3D" id="6.20.330.10">
    <property type="match status" value="1"/>
</dbReference>
<dbReference type="OrthoDB" id="284461at2759"/>
<dbReference type="InterPro" id="IPR002142">
    <property type="entry name" value="Peptidase_S49"/>
</dbReference>
<feature type="domain" description="Peptidase S49" evidence="6">
    <location>
        <begin position="233"/>
        <end position="378"/>
    </location>
</feature>
<evidence type="ECO:0000256" key="5">
    <source>
        <dbReference type="SAM" id="SignalP"/>
    </source>
</evidence>
<keyword evidence="8" id="KW-1185">Reference proteome</keyword>
<feature type="chain" id="PRO_5003156197" description="Peptidase S49 domain-containing protein" evidence="5">
    <location>
        <begin position="23"/>
        <end position="479"/>
    </location>
</feature>
<dbReference type="KEGG" id="cvr:CHLNCDRAFT_142011"/>
<dbReference type="Pfam" id="PF01343">
    <property type="entry name" value="Peptidase_S49"/>
    <property type="match status" value="1"/>
</dbReference>
<evidence type="ECO:0000256" key="1">
    <source>
        <dbReference type="ARBA" id="ARBA00008683"/>
    </source>
</evidence>
<dbReference type="RefSeq" id="XP_005850282.1">
    <property type="nucleotide sequence ID" value="XM_005850220.1"/>
</dbReference>
<evidence type="ECO:0000313" key="8">
    <source>
        <dbReference type="Proteomes" id="UP000008141"/>
    </source>
</evidence>
<dbReference type="eggNOG" id="ENOG502QQH5">
    <property type="taxonomic scope" value="Eukaryota"/>
</dbReference>
<dbReference type="Gene3D" id="3.90.226.10">
    <property type="entry name" value="2-enoyl-CoA Hydratase, Chain A, domain 1"/>
    <property type="match status" value="1"/>
</dbReference>
<reference evidence="7 8" key="1">
    <citation type="journal article" date="2010" name="Plant Cell">
        <title>The Chlorella variabilis NC64A genome reveals adaptation to photosymbiosis, coevolution with viruses, and cryptic sex.</title>
        <authorList>
            <person name="Blanc G."/>
            <person name="Duncan G."/>
            <person name="Agarkova I."/>
            <person name="Borodovsky M."/>
            <person name="Gurnon J."/>
            <person name="Kuo A."/>
            <person name="Lindquist E."/>
            <person name="Lucas S."/>
            <person name="Pangilinan J."/>
            <person name="Polle J."/>
            <person name="Salamov A."/>
            <person name="Terry A."/>
            <person name="Yamada T."/>
            <person name="Dunigan D.D."/>
            <person name="Grigoriev I.V."/>
            <person name="Claverie J.M."/>
            <person name="Van Etten J.L."/>
        </authorList>
    </citation>
    <scope>NUCLEOTIDE SEQUENCE [LARGE SCALE GENOMIC DNA]</scope>
    <source>
        <strain evidence="7 8">NC64A</strain>
    </source>
</reference>
<comment type="similarity">
    <text evidence="1">Belongs to the peptidase S49 family.</text>
</comment>
<accession>E1Z7J1</accession>
<dbReference type="PANTHER" id="PTHR42987">
    <property type="entry name" value="PEPTIDASE S49"/>
    <property type="match status" value="1"/>
</dbReference>
<evidence type="ECO:0000256" key="4">
    <source>
        <dbReference type="ARBA" id="ARBA00022825"/>
    </source>
</evidence>
<gene>
    <name evidence="7" type="ORF">CHLNCDRAFT_142011</name>
</gene>
<organism evidence="8">
    <name type="scientific">Chlorella variabilis</name>
    <name type="common">Green alga</name>
    <dbReference type="NCBI Taxonomy" id="554065"/>
    <lineage>
        <taxon>Eukaryota</taxon>
        <taxon>Viridiplantae</taxon>
        <taxon>Chlorophyta</taxon>
        <taxon>core chlorophytes</taxon>
        <taxon>Trebouxiophyceae</taxon>
        <taxon>Chlorellales</taxon>
        <taxon>Chlorellaceae</taxon>
        <taxon>Chlorella clade</taxon>
        <taxon>Chlorella</taxon>
    </lineage>
</organism>
<keyword evidence="3" id="KW-0378">Hydrolase</keyword>
<dbReference type="CDD" id="cd07023">
    <property type="entry name" value="S49_Sppa_N_C"/>
    <property type="match status" value="1"/>
</dbReference>
<dbReference type="AlphaFoldDB" id="E1Z7J1"/>
<proteinExistence type="inferred from homology"/>
<dbReference type="Proteomes" id="UP000008141">
    <property type="component" value="Unassembled WGS sequence"/>
</dbReference>
<feature type="signal peptide" evidence="5">
    <location>
        <begin position="1"/>
        <end position="22"/>
    </location>
</feature>
<evidence type="ECO:0000313" key="7">
    <source>
        <dbReference type="EMBL" id="EFN58180.1"/>
    </source>
</evidence>
<evidence type="ECO:0000259" key="6">
    <source>
        <dbReference type="Pfam" id="PF01343"/>
    </source>
</evidence>
<evidence type="ECO:0000256" key="2">
    <source>
        <dbReference type="ARBA" id="ARBA00022670"/>
    </source>
</evidence>
<keyword evidence="2" id="KW-0645">Protease</keyword>
<keyword evidence="5" id="KW-0732">Signal</keyword>
<evidence type="ECO:0000256" key="3">
    <source>
        <dbReference type="ARBA" id="ARBA00022801"/>
    </source>
</evidence>
<keyword evidence="4" id="KW-0720">Serine protease</keyword>